<dbReference type="PANTHER" id="PTHR11139">
    <property type="entry name" value="ATAXIA TELANGIECTASIA MUTATED ATM -RELATED"/>
    <property type="match status" value="1"/>
</dbReference>
<feature type="region of interest" description="Disordered" evidence="12">
    <location>
        <begin position="3577"/>
        <end position="3620"/>
    </location>
</feature>
<dbReference type="PANTHER" id="PTHR11139:SF71">
    <property type="entry name" value="SERINE_THREONINE-PROTEIN KINASE SMG1"/>
    <property type="match status" value="1"/>
</dbReference>
<dbReference type="Gene3D" id="1.10.1070.11">
    <property type="entry name" value="Phosphatidylinositol 3-/4-kinase, catalytic domain"/>
    <property type="match status" value="1"/>
</dbReference>
<accession>A0A9I9DPC6</accession>
<sequence>MMQGLHHQQQQLAALLNVALRKDDPNPTTSSSITAGATSDEDDSARIAAINSIHRAIVYPPNSLLVTHSATFLSQGFSQLLSDKTYPVRQAAAIAYGALCAVSCSITASPNGRQNSVLLGALVDRFIGWALPLLSHVTAGDATTKLALEGLQEFINIGEAGAVERFALPILKACQVLLEDERTPLSLLHGLLGVLTLISLKFSRCFQPHFLDIVDLLLGWALVPDLSDSDRHIIMDSFLQFQKHWVGNLQFSLGLLSKFLGDMDVLLQDGSPGTPQQFRRLLALLSCFSTILRSAASGLLELNLLEQISEPLSRMLPQLLGCLSMVGRKFGWLEWIDNLWKCLTLLAEILRERFSTYYPLAIDILFQSLEMTRANRVVKGQKITFLQVHGVLKTNLQLLSLQKFGLLPSSVHRILQFDAPISQLRMHPNHLVTGSSAATYIFLLQHGNNEVVEQTVALLIEELVMFNGLLGKGLDQRGIDGIFDSQFYSNMDLFALIKFDLRALLTCTISSGTIGLISQENVAFTCLKRSERLISFIMEKLNPFDFPLPAYVELQAAILDTLDRLTTTEFFCKCSLKKLSSENRFLDLGEKIDEALLKKDHSAIIIEQLTKYNALFSKALHKASPLAVKITTLGWIQRFCENVVTIFKNDKTYANFFEEFGYFGVIGNLIFMVIDAASDREPKVRSNAASVLELLLQAKIVHPIYFYPIADIVLEKLGDPDNEIKNSFVRLLSNILPTAFYACGQYDLGSYPACRLHLLRSDHKSSLHWKQVFALKQLPQQIHFQQLISILSYISQRWKVPVASWTQRLIHRCERLKDVDLSQSEETGNLGANGLWLDLRLDDDFLNGSCSVNCVAGVWWAIHEAARYCITLRLRTNLGGPTQTFAALERMLLDIAHLLQLDNEHSDGNLTMVGASGARLLPMRLLLDFVEALKKNVYNAYEGSAVLSPATRQSSLFFRANKKVCEEWFSRMCEPMMNAGLALQSQYAAIQYCTLRLQEFKNLVMSHMKEKCNIQVGENILNTNKLTRDISRVLRHMTLALCKSHEAEALVGLQKWVEMTFSSLFLEESQSLGNFGILGPFSWITGLVYQARGQYEKAAAHFIHLLQTEESLASMGSDGVQFTIARIIEGYTAMADWTSLESWLSELQSLRSKYAGKSYSGALTTAGNEINAIHALAHFDEGDYEASWACLGLTPKSSSELTLDPKLALQRSEQMLLQALLLHNEGRMQKVSQEIQKARAMLEETLSVLPLDGLEEAAAFATQLHSISAFEEGYKLTGSADKHEQLNSILSVYVQSVQSSFCRVNQDCNPWIKILRVYRVISPTSPVTLKLCINLLSLARKQENLMLANNLNNYISDHISNCSDERHCLFLLSSLQYERILLMQADKRFEDAFTNIWSFVHPHIMSFNSIESNFDDGILKAKACLKLSRWLKQDLEALNLDHIIPKLIAEFNVTDKSSVRGEFSICNENLHSGSSIELIIEEIVGTMTKLSTRLCPTFGKAWISYASWCFTQAESSLHASSGTALHSCLFSSILDPEVHSEKYRLTEDEIIKVERLIYVLVQKGHEAKIVNDDQREWSSETSEDLKLDATVNALLQQVINIIEAAAGLSNTENPGNECLADVFTSELKLLFQHASIDLDDTSAVPVIQDLVDVWRSLRSRRVSLFGHAANGFIQYLLHSSIKACDGQLAGYDCGSMKQKSGKYTLRATLYVLHILLNYGAELKDSLEPALSTVPLSPWQEVTPQLFARLSSHPEKIVRKQLEGLVMMLAKQSPWSIVYPTLVDVNSYEEKPSEELQHILGSLKEHYPRLIEDVQLMIKELENVTVLWEELWLSTLQDLQTDVMRRINVLKEEAARIAANVTLSQSEKDKINAAKYSAMMAPIVVALERRLASTSRKPETPHETWFHEEYKEQLKSAIFTFKNPPASAAALVDVWRPFDDIAASLASYQRKSSISLKEVAPKLTLLSSSDVPMPGFEKHVIYSEADRSIGSNLSGTVTIGSFSEQVTILSTKTKPKKLVILGSDGETYTYLLKGREDLRLDARIMQMLQAVNSFLYSSHSTYGQSLSIRYYSVTPISGRAGLIQWVNNVMSVYTVFKSWQHRVQVAQLSAVGASNLKSSVPPQLPRPSDMFYGKIIPALKEKGIRRVISRRDWPHEVKRKVLLDLMKEVPRQLLYQELWCASEGFKAFSLKLKRYAGSVAAMSMVGHILGLGDRHLDNILMDFSTGDVVHIDYNVCFDKGQKLKVPEIVPFRLTQTMEAALGLTGIEGTFRANCEAVLEVLRKNKDILLMLLEVFVWDPLVEWTRGDFHDDAAIGGEERRGMELAVSLSLFASRVQEIRVPLQVLEHHDLLLAALPAAESSLEGFANVLNHYELASTLFYQAEQERSNIVLRETSAKSVVADATSSAEKVRTLFEMQARDLAQGKAIVSEKAQEASTWIEQHGRILDNLRSNLIPEVDMCLNMRGIGEALSLISAVTVAGVPVTVVPEPTQVQCHDIDREISQLIAALSDGLSSAIATIQRFLPLNYVTTSVVHGWAQALQLSKNALSSDIISLARRQATELMMKVNDNNDSVQVSHENMCVQVEKYAKEIAKIEEECTELLTSIDTETELKAKDRLLSTFTKYMTSAGLVKREAIPSLQMGRLTHDGKKDINMQLELVAEKEKKDKLLSSINVALDILYCEARGKMLDIFNDKNDGRLVNKTPSHDFNVVFSNLEEQVEKCVLLSEFHSELLDLIDVKVLSVENKYKSWHRNHSHRNWISTFAVMFSSFKDLIGKMTEAVLPDIIRSAISVNSEVMDAFGLVSQIRGSVDTALEQFLEVQLEKASLIELEKNYFINVGLITEQQLALEEAAVKGRDHLSWEEAEELASEEEACRAELHQLHQAWNQRDVRSSALAKREANLVHALASSECQFHSLVSAAVEETFTKGNTLLAKLVKPFSELESIDEIWSSSEISFSSISNGIPTLSDVVSSGYPISEYIWRFDGQLSSHSFFIWKIFVVDSFLDSCIHEIASAVDQNFGFDQLFNVMKKKLELQLQEYIFRYLKERGVPALLAWLDKEREHLKPLEARKDNFHEHNDEQIKDLEFIERIRYMLQEHCNVHETARAARSTASLMRRQVNELKETLQKTSLEIIQMEWLHDNSLTPSQFNRATLQKFLPVEDRLYPIILDLSRSELLGSLRSATSKIAKSIEGLEACERGSLTAEAQLERAMGWACGGPNTGPVINTSKASGIPPQFHDHILRRRQLLWETREKLSDIIKICMSILEFEASRDGMLQFPGDHAFGTDSDSRAWQQAYLNAITRLDVSYHSFARTEQEWKLAERSMEAASNELYAATNNLRIANLKMKSASGDLQSTLLSMRDCAYESSVALSAFGGVSRNHTALTSECGSMLEEVLAITEDLHDVHNLGKEAAVIHRQLIEDIAKANSVLLPLEAMLSKDVAAMIDAMAREREIKMEISPIHGQAIYQSYCLRIREACQMFKPLVPSLTLSVKGLYSMFTKLARTASLHAGNLHKALEGLGESQEIKSEEIHVTKSQFNSEVDAVDFEKERESLSLSDSESSRDIPDITRLSLQDKEWLSPPDSFCSSSSESDFTTGSFPDSSNDLTEDMGQHHNGSSDREARVIPKITSFSQTDVGKMLRLEESETKSADGSQTCFRKSSTNELNGGIKIVATPPDESTEVPPIASHPLNETVERLGEESGVTSSDKRLEDENQEAPPAQKAAWSRASRVSATFLYMSFAFGGNIESSPFDVALHILLQKLKSCVMVFSGRNAYAMSVLRRVEMKLNGRDNVDNRELSITEQVDYLLKQATSVDNLCNMYEDRGILNTCTGGWLGEVLREILAPDSLIQNLEGHAGVCLKLPPCHLLLAASVRPTAGFISSYGFFSHSAEESDSDCSKSCARSILAFPLLSCAHELLTKCPNSVHILHVPICCPTQGRGQVIWA</sequence>
<comment type="similarity">
    <text evidence="1">Belongs to the PI3/PI4-kinase family.</text>
</comment>
<organism evidence="16">
    <name type="scientific">Cucumis melo</name>
    <name type="common">Muskmelon</name>
    <dbReference type="NCBI Taxonomy" id="3656"/>
    <lineage>
        <taxon>Eukaryota</taxon>
        <taxon>Viridiplantae</taxon>
        <taxon>Streptophyta</taxon>
        <taxon>Embryophyta</taxon>
        <taxon>Tracheophyta</taxon>
        <taxon>Spermatophyta</taxon>
        <taxon>Magnoliopsida</taxon>
        <taxon>eudicotyledons</taxon>
        <taxon>Gunneridae</taxon>
        <taxon>Pentapetalae</taxon>
        <taxon>rosids</taxon>
        <taxon>fabids</taxon>
        <taxon>Cucurbitales</taxon>
        <taxon>Cucurbitaceae</taxon>
        <taxon>Benincaseae</taxon>
        <taxon>Cucumis</taxon>
    </lineage>
</organism>
<dbReference type="SMART" id="SM00146">
    <property type="entry name" value="PI3Kc"/>
    <property type="match status" value="1"/>
</dbReference>
<keyword evidence="8" id="KW-0866">Nonsense-mediated mRNA decay</keyword>
<dbReference type="InterPro" id="IPR000403">
    <property type="entry name" value="PI3/4_kinase_cat_dom"/>
</dbReference>
<protein>
    <recommendedName>
        <fullName evidence="2">non-specific serine/threonine protein kinase</fullName>
        <ecNumber evidence="2">2.7.11.1</ecNumber>
    </recommendedName>
</protein>
<evidence type="ECO:0000256" key="11">
    <source>
        <dbReference type="SAM" id="Coils"/>
    </source>
</evidence>
<feature type="domain" description="PI3K/PI4K catalytic" evidence="13">
    <location>
        <begin position="2001"/>
        <end position="2342"/>
    </location>
</feature>
<feature type="domain" description="FAT" evidence="14">
    <location>
        <begin position="1162"/>
        <end position="1786"/>
    </location>
</feature>
<dbReference type="InterPro" id="IPR039414">
    <property type="entry name" value="SMG1_PIKKc"/>
</dbReference>
<feature type="region of interest" description="Disordered" evidence="12">
    <location>
        <begin position="3690"/>
        <end position="3722"/>
    </location>
</feature>
<dbReference type="PROSITE" id="PS00916">
    <property type="entry name" value="PI3_4_KINASE_2"/>
    <property type="match status" value="1"/>
</dbReference>
<feature type="domain" description="FATC" evidence="15">
    <location>
        <begin position="3794"/>
        <end position="3836"/>
    </location>
</feature>
<dbReference type="InterPro" id="IPR050517">
    <property type="entry name" value="DDR_Repair_Kinase"/>
</dbReference>
<reference evidence="16" key="1">
    <citation type="submission" date="2023-03" db="UniProtKB">
        <authorList>
            <consortium name="EnsemblPlants"/>
        </authorList>
    </citation>
    <scope>IDENTIFICATION</scope>
</reference>
<dbReference type="GO" id="GO:0005634">
    <property type="term" value="C:nucleus"/>
    <property type="evidence" value="ECO:0007669"/>
    <property type="project" value="TreeGrafter"/>
</dbReference>
<feature type="compositionally biased region" description="Basic and acidic residues" evidence="12">
    <location>
        <begin position="3608"/>
        <end position="3620"/>
    </location>
</feature>
<feature type="compositionally biased region" description="Low complexity" evidence="12">
    <location>
        <begin position="3578"/>
        <end position="3596"/>
    </location>
</feature>
<dbReference type="SMART" id="SM01343">
    <property type="entry name" value="FATC"/>
    <property type="match status" value="1"/>
</dbReference>
<dbReference type="GO" id="GO:0004674">
    <property type="term" value="F:protein serine/threonine kinase activity"/>
    <property type="evidence" value="ECO:0007669"/>
    <property type="project" value="UniProtKB-KW"/>
</dbReference>
<evidence type="ECO:0000256" key="12">
    <source>
        <dbReference type="SAM" id="MobiDB-lite"/>
    </source>
</evidence>
<dbReference type="PROSITE" id="PS50290">
    <property type="entry name" value="PI3_4_KINASE_3"/>
    <property type="match status" value="1"/>
</dbReference>
<evidence type="ECO:0000256" key="5">
    <source>
        <dbReference type="ARBA" id="ARBA00022741"/>
    </source>
</evidence>
<dbReference type="InterPro" id="IPR031559">
    <property type="entry name" value="SMG1"/>
</dbReference>
<comment type="catalytic activity">
    <reaction evidence="10">
        <text>L-seryl-[protein] + ATP = O-phospho-L-seryl-[protein] + ADP + H(+)</text>
        <dbReference type="Rhea" id="RHEA:17989"/>
        <dbReference type="Rhea" id="RHEA-COMP:9863"/>
        <dbReference type="Rhea" id="RHEA-COMP:11604"/>
        <dbReference type="ChEBI" id="CHEBI:15378"/>
        <dbReference type="ChEBI" id="CHEBI:29999"/>
        <dbReference type="ChEBI" id="CHEBI:30616"/>
        <dbReference type="ChEBI" id="CHEBI:83421"/>
        <dbReference type="ChEBI" id="CHEBI:456216"/>
        <dbReference type="EC" id="2.7.11.1"/>
    </reaction>
</comment>
<keyword evidence="11" id="KW-0175">Coiled coil</keyword>
<dbReference type="PROSITE" id="PS51190">
    <property type="entry name" value="FATC"/>
    <property type="match status" value="1"/>
</dbReference>
<dbReference type="Gramene" id="MELO3C021931.2.1">
    <property type="protein sequence ID" value="MELO3C021931.2.1"/>
    <property type="gene ID" value="MELO3C021931.2"/>
</dbReference>
<evidence type="ECO:0000256" key="7">
    <source>
        <dbReference type="ARBA" id="ARBA00022840"/>
    </source>
</evidence>
<feature type="coiled-coil region" evidence="11">
    <location>
        <begin position="3103"/>
        <end position="3130"/>
    </location>
</feature>
<dbReference type="EnsemblPlants" id="MELO3C021931.2.1">
    <property type="protein sequence ID" value="MELO3C021931.2.1"/>
    <property type="gene ID" value="MELO3C021931.2"/>
</dbReference>
<evidence type="ECO:0000259" key="13">
    <source>
        <dbReference type="PROSITE" id="PS50290"/>
    </source>
</evidence>
<keyword evidence="6" id="KW-0418">Kinase</keyword>
<dbReference type="InterPro" id="IPR016024">
    <property type="entry name" value="ARM-type_fold"/>
</dbReference>
<dbReference type="Gene3D" id="3.30.1010.10">
    <property type="entry name" value="Phosphatidylinositol 3-kinase Catalytic Subunit, Chain A, domain 4"/>
    <property type="match status" value="1"/>
</dbReference>
<evidence type="ECO:0000256" key="8">
    <source>
        <dbReference type="ARBA" id="ARBA00023161"/>
    </source>
</evidence>
<evidence type="ECO:0000256" key="2">
    <source>
        <dbReference type="ARBA" id="ARBA00012513"/>
    </source>
</evidence>
<evidence type="ECO:0000256" key="1">
    <source>
        <dbReference type="ARBA" id="ARBA00011031"/>
    </source>
</evidence>
<feature type="coiled-coil region" evidence="11">
    <location>
        <begin position="2576"/>
        <end position="2603"/>
    </location>
</feature>
<dbReference type="SUPFAM" id="SSF48371">
    <property type="entry name" value="ARM repeat"/>
    <property type="match status" value="1"/>
</dbReference>
<dbReference type="InterPro" id="IPR036940">
    <property type="entry name" value="PI3/4_kinase_cat_sf"/>
</dbReference>
<name>A0A9I9DPC6_CUCME</name>
<evidence type="ECO:0000313" key="16">
    <source>
        <dbReference type="EnsemblPlants" id="MELO3C021931.2.1"/>
    </source>
</evidence>
<proteinExistence type="inferred from homology"/>
<dbReference type="InterPro" id="IPR003152">
    <property type="entry name" value="FATC_dom"/>
</dbReference>
<dbReference type="SUPFAM" id="SSF56112">
    <property type="entry name" value="Protein kinase-like (PK-like)"/>
    <property type="match status" value="1"/>
</dbReference>
<evidence type="ECO:0000256" key="4">
    <source>
        <dbReference type="ARBA" id="ARBA00022679"/>
    </source>
</evidence>
<keyword evidence="5" id="KW-0547">Nucleotide-binding</keyword>
<evidence type="ECO:0000256" key="10">
    <source>
        <dbReference type="ARBA" id="ARBA00048679"/>
    </source>
</evidence>
<keyword evidence="3" id="KW-0723">Serine/threonine-protein kinase</keyword>
<dbReference type="FunFam" id="3.30.1010.10:FF:000029">
    <property type="entry name" value="Serine/threonine-protein kinase SMG1"/>
    <property type="match status" value="1"/>
</dbReference>
<keyword evidence="4" id="KW-0808">Transferase</keyword>
<dbReference type="GO" id="GO:0000184">
    <property type="term" value="P:nuclear-transcribed mRNA catabolic process, nonsense-mediated decay"/>
    <property type="evidence" value="ECO:0007669"/>
    <property type="project" value="UniProtKB-KW"/>
</dbReference>
<evidence type="ECO:0000259" key="15">
    <source>
        <dbReference type="PROSITE" id="PS51190"/>
    </source>
</evidence>
<dbReference type="Pfam" id="PF02260">
    <property type="entry name" value="FATC"/>
    <property type="match status" value="1"/>
</dbReference>
<dbReference type="GO" id="GO:0005524">
    <property type="term" value="F:ATP binding"/>
    <property type="evidence" value="ECO:0007669"/>
    <property type="project" value="UniProtKB-KW"/>
</dbReference>
<keyword evidence="7" id="KW-0067">ATP-binding</keyword>
<dbReference type="InterPro" id="IPR011009">
    <property type="entry name" value="Kinase-like_dom_sf"/>
</dbReference>
<evidence type="ECO:0000259" key="14">
    <source>
        <dbReference type="PROSITE" id="PS51189"/>
    </source>
</evidence>
<dbReference type="InterPro" id="IPR018936">
    <property type="entry name" value="PI3/4_kinase_CS"/>
</dbReference>
<dbReference type="Pfam" id="PF15785">
    <property type="entry name" value="SMG1"/>
    <property type="match status" value="1"/>
</dbReference>
<evidence type="ECO:0000256" key="6">
    <source>
        <dbReference type="ARBA" id="ARBA00022777"/>
    </source>
</evidence>
<dbReference type="InterPro" id="IPR014009">
    <property type="entry name" value="PIK_FAT"/>
</dbReference>
<evidence type="ECO:0000256" key="3">
    <source>
        <dbReference type="ARBA" id="ARBA00022527"/>
    </source>
</evidence>
<dbReference type="EC" id="2.7.11.1" evidence="2"/>
<dbReference type="CDD" id="cd05170">
    <property type="entry name" value="PIKKc_SMG1"/>
    <property type="match status" value="1"/>
</dbReference>
<evidence type="ECO:0000256" key="9">
    <source>
        <dbReference type="ARBA" id="ARBA00047899"/>
    </source>
</evidence>
<comment type="catalytic activity">
    <reaction evidence="9">
        <text>L-threonyl-[protein] + ATP = O-phospho-L-threonyl-[protein] + ADP + H(+)</text>
        <dbReference type="Rhea" id="RHEA:46608"/>
        <dbReference type="Rhea" id="RHEA-COMP:11060"/>
        <dbReference type="Rhea" id="RHEA-COMP:11605"/>
        <dbReference type="ChEBI" id="CHEBI:15378"/>
        <dbReference type="ChEBI" id="CHEBI:30013"/>
        <dbReference type="ChEBI" id="CHEBI:30616"/>
        <dbReference type="ChEBI" id="CHEBI:61977"/>
        <dbReference type="ChEBI" id="CHEBI:456216"/>
        <dbReference type="EC" id="2.7.11.1"/>
    </reaction>
</comment>
<dbReference type="SMART" id="SM01345">
    <property type="entry name" value="Rapamycin_bind"/>
    <property type="match status" value="1"/>
</dbReference>
<dbReference type="Pfam" id="PF00454">
    <property type="entry name" value="PI3_PI4_kinase"/>
    <property type="match status" value="1"/>
</dbReference>
<dbReference type="FunFam" id="1.10.1070.11:FF:000023">
    <property type="entry name" value="serine/threonine-protein kinase SMG1 isoform X1"/>
    <property type="match status" value="1"/>
</dbReference>
<dbReference type="PROSITE" id="PS51189">
    <property type="entry name" value="FAT"/>
    <property type="match status" value="1"/>
</dbReference>